<name>A0ABQ9FRJ0_TEGGR</name>
<organism evidence="5 6">
    <name type="scientific">Tegillarca granosa</name>
    <name type="common">Malaysian cockle</name>
    <name type="synonym">Anadara granosa</name>
    <dbReference type="NCBI Taxonomy" id="220873"/>
    <lineage>
        <taxon>Eukaryota</taxon>
        <taxon>Metazoa</taxon>
        <taxon>Spiralia</taxon>
        <taxon>Lophotrochozoa</taxon>
        <taxon>Mollusca</taxon>
        <taxon>Bivalvia</taxon>
        <taxon>Autobranchia</taxon>
        <taxon>Pteriomorphia</taxon>
        <taxon>Arcoida</taxon>
        <taxon>Arcoidea</taxon>
        <taxon>Arcidae</taxon>
        <taxon>Tegillarca</taxon>
    </lineage>
</organism>
<evidence type="ECO:0000313" key="6">
    <source>
        <dbReference type="Proteomes" id="UP001217089"/>
    </source>
</evidence>
<evidence type="ECO:0000259" key="4">
    <source>
        <dbReference type="Pfam" id="PF22774"/>
    </source>
</evidence>
<evidence type="ECO:0000256" key="2">
    <source>
        <dbReference type="SAM" id="Coils"/>
    </source>
</evidence>
<sequence length="338" mass="38229">MDGQSYCMIGFGLMNNKPYSIMSASLTYQLSKHFTYRVTCCPFGSEYGIPVFIRTNIIYGSEKSNASFGLQLGVPAMFINASYTRRFVEEESKLKVAVKYGNMVAAIECECEKRITKFSVLGASLSVGFPMGVMLKIRLVRGQQIFLVPIQLSEEILPASMLYGTVVPMVIYSAIKKFVVDPYIKKTQEENIEKKKEEMSERLSEKKKQAETAISLMKETVERIIENEEKRKGLIIVKALYGKLSSSDRDLPGYLCLDVTVPLQALVKDSKLILHDRNSMSELPGFYDPCPGEAKSLYIRYLFREKLHQVTLDDNKSVRIPVSKHVIDDDTDNTNLNT</sequence>
<dbReference type="PANTHER" id="PTHR44157">
    <property type="entry name" value="DNAJ HOMOLOG SUBFAMILY C MEMBER 11"/>
    <property type="match status" value="1"/>
</dbReference>
<feature type="domain" description="DnaJ-like protein C11 C-terminal" evidence="3">
    <location>
        <begin position="194"/>
        <end position="321"/>
    </location>
</feature>
<dbReference type="InterPro" id="IPR055225">
    <property type="entry name" value="DNAJC11-like_beta-barrel"/>
</dbReference>
<protein>
    <recommendedName>
        <fullName evidence="7">DnaJ-like protein C11 C-terminal domain-containing protein</fullName>
    </recommendedName>
</protein>
<dbReference type="Proteomes" id="UP001217089">
    <property type="component" value="Unassembled WGS sequence"/>
</dbReference>
<evidence type="ECO:0000256" key="1">
    <source>
        <dbReference type="ARBA" id="ARBA00023186"/>
    </source>
</evidence>
<dbReference type="InterPro" id="IPR024586">
    <property type="entry name" value="DnaJ-like_C11_C"/>
</dbReference>
<keyword evidence="2" id="KW-0175">Coiled coil</keyword>
<evidence type="ECO:0000259" key="3">
    <source>
        <dbReference type="Pfam" id="PF11875"/>
    </source>
</evidence>
<gene>
    <name evidence="5" type="ORF">KUTeg_001437</name>
</gene>
<dbReference type="PANTHER" id="PTHR44157:SF1">
    <property type="entry name" value="DNAJ HOMOLOG SUBFAMILY C MEMBER 11"/>
    <property type="match status" value="1"/>
</dbReference>
<keyword evidence="1" id="KW-0143">Chaperone</keyword>
<dbReference type="EMBL" id="JARBDR010000141">
    <property type="protein sequence ID" value="KAJ8319850.1"/>
    <property type="molecule type" value="Genomic_DNA"/>
</dbReference>
<feature type="coiled-coil region" evidence="2">
    <location>
        <begin position="185"/>
        <end position="227"/>
    </location>
</feature>
<comment type="caution">
    <text evidence="5">The sequence shown here is derived from an EMBL/GenBank/DDBJ whole genome shotgun (WGS) entry which is preliminary data.</text>
</comment>
<reference evidence="5 6" key="1">
    <citation type="submission" date="2022-12" db="EMBL/GenBank/DDBJ databases">
        <title>Chromosome-level genome of Tegillarca granosa.</title>
        <authorList>
            <person name="Kim J."/>
        </authorList>
    </citation>
    <scope>NUCLEOTIDE SEQUENCE [LARGE SCALE GENOMIC DNA]</scope>
    <source>
        <strain evidence="5">Teg-2019</strain>
        <tissue evidence="5">Adductor muscle</tissue>
    </source>
</reference>
<proteinExistence type="predicted"/>
<accession>A0ABQ9FRJ0</accession>
<dbReference type="InterPro" id="IPR052243">
    <property type="entry name" value="Mito_inner_membrane_organizer"/>
</dbReference>
<evidence type="ECO:0000313" key="5">
    <source>
        <dbReference type="EMBL" id="KAJ8319850.1"/>
    </source>
</evidence>
<dbReference type="Pfam" id="PF11875">
    <property type="entry name" value="DnaJ-like_C11_C"/>
    <property type="match status" value="1"/>
</dbReference>
<feature type="domain" description="DNAJC11-like beta-barrel" evidence="4">
    <location>
        <begin position="61"/>
        <end position="144"/>
    </location>
</feature>
<dbReference type="Pfam" id="PF22774">
    <property type="entry name" value="DNAJC11_beta-barrel"/>
    <property type="match status" value="1"/>
</dbReference>
<keyword evidence="6" id="KW-1185">Reference proteome</keyword>
<evidence type="ECO:0008006" key="7">
    <source>
        <dbReference type="Google" id="ProtNLM"/>
    </source>
</evidence>